<keyword evidence="1" id="KW-0808">Transferase</keyword>
<keyword evidence="2" id="KW-0547">Nucleotide-binding</keyword>
<dbReference type="GO" id="GO:0004674">
    <property type="term" value="F:protein serine/threonine kinase activity"/>
    <property type="evidence" value="ECO:0007669"/>
    <property type="project" value="TreeGrafter"/>
</dbReference>
<keyword evidence="7" id="KW-1185">Reference proteome</keyword>
<dbReference type="Pfam" id="PF07714">
    <property type="entry name" value="PK_Tyr_Ser-Thr"/>
    <property type="match status" value="1"/>
</dbReference>
<evidence type="ECO:0000256" key="4">
    <source>
        <dbReference type="ARBA" id="ARBA00022840"/>
    </source>
</evidence>
<dbReference type="PANTHER" id="PTHR43671:SF106">
    <property type="entry name" value="NIMA-LIKE KINASE"/>
    <property type="match status" value="1"/>
</dbReference>
<evidence type="ECO:0000259" key="5">
    <source>
        <dbReference type="PROSITE" id="PS50011"/>
    </source>
</evidence>
<dbReference type="PROSITE" id="PS50011">
    <property type="entry name" value="PROTEIN_KINASE_DOM"/>
    <property type="match status" value="1"/>
</dbReference>
<dbReference type="OrthoDB" id="4062651at2759"/>
<gene>
    <name evidence="6" type="ORF">PPENT_87.1.T0180427</name>
</gene>
<keyword evidence="4" id="KW-0067">ATP-binding</keyword>
<feature type="domain" description="Protein kinase" evidence="5">
    <location>
        <begin position="1"/>
        <end position="251"/>
    </location>
</feature>
<reference evidence="6" key="1">
    <citation type="submission" date="2021-01" db="EMBL/GenBank/DDBJ databases">
        <authorList>
            <consortium name="Genoscope - CEA"/>
            <person name="William W."/>
        </authorList>
    </citation>
    <scope>NUCLEOTIDE SEQUENCE</scope>
</reference>
<evidence type="ECO:0000256" key="2">
    <source>
        <dbReference type="ARBA" id="ARBA00022741"/>
    </source>
</evidence>
<dbReference type="PANTHER" id="PTHR43671">
    <property type="entry name" value="SERINE/THREONINE-PROTEIN KINASE NEK"/>
    <property type="match status" value="1"/>
</dbReference>
<keyword evidence="3" id="KW-0418">Kinase</keyword>
<evidence type="ECO:0000313" key="7">
    <source>
        <dbReference type="Proteomes" id="UP000689195"/>
    </source>
</evidence>
<evidence type="ECO:0000256" key="1">
    <source>
        <dbReference type="ARBA" id="ARBA00022679"/>
    </source>
</evidence>
<sequence>MGNLQTLINYHSPLSYIYDLNEQIQDCGMINHPGLGAIQLWKIKQSNQPMMFSYHVHLYKNDSRLVDFHRIRCQIKHPNLLSYFACTSSKAQNIGSVQSLQLFFAYYHKNLKQKLLQQKTMPETEIWNIIEQIVNAMAYLQGLNRYHGNLTTESILLNEEDQIKILDQLQQRPNEEQIKKDVFDLGLVIIEMLTHRANQLNFYESLKQLAGIYSIQLLQLVGKMLQKDARLRPDFYQLQDIIKNRFKEPIILHNPNFNQGQPAFIQINNHPQRLQSRNQDQRMITLPGTQYKPSIHPRIIYKNSSQTNLQNITTIPQYPIQGTQQIQEQQIYSSVQYQRYHTPIKHISMVDSISTVDRLTSCQSGIQHISVIRQI</sequence>
<dbReference type="InterPro" id="IPR000719">
    <property type="entry name" value="Prot_kinase_dom"/>
</dbReference>
<dbReference type="InterPro" id="IPR050660">
    <property type="entry name" value="NEK_Ser/Thr_kinase"/>
</dbReference>
<dbReference type="Proteomes" id="UP000689195">
    <property type="component" value="Unassembled WGS sequence"/>
</dbReference>
<accession>A0A8S1TCA5</accession>
<evidence type="ECO:0000313" key="6">
    <source>
        <dbReference type="EMBL" id="CAD8149124.1"/>
    </source>
</evidence>
<dbReference type="GO" id="GO:0005524">
    <property type="term" value="F:ATP binding"/>
    <property type="evidence" value="ECO:0007669"/>
    <property type="project" value="UniProtKB-KW"/>
</dbReference>
<evidence type="ECO:0000256" key="3">
    <source>
        <dbReference type="ARBA" id="ARBA00022777"/>
    </source>
</evidence>
<name>A0A8S1TCA5_9CILI</name>
<protein>
    <recommendedName>
        <fullName evidence="5">Protein kinase domain-containing protein</fullName>
    </recommendedName>
</protein>
<dbReference type="AlphaFoldDB" id="A0A8S1TCA5"/>
<proteinExistence type="predicted"/>
<organism evidence="6 7">
    <name type="scientific">Paramecium pentaurelia</name>
    <dbReference type="NCBI Taxonomy" id="43138"/>
    <lineage>
        <taxon>Eukaryota</taxon>
        <taxon>Sar</taxon>
        <taxon>Alveolata</taxon>
        <taxon>Ciliophora</taxon>
        <taxon>Intramacronucleata</taxon>
        <taxon>Oligohymenophorea</taxon>
        <taxon>Peniculida</taxon>
        <taxon>Parameciidae</taxon>
        <taxon>Paramecium</taxon>
    </lineage>
</organism>
<dbReference type="InterPro" id="IPR001245">
    <property type="entry name" value="Ser-Thr/Tyr_kinase_cat_dom"/>
</dbReference>
<dbReference type="SMART" id="SM00220">
    <property type="entry name" value="S_TKc"/>
    <property type="match status" value="1"/>
</dbReference>
<dbReference type="EMBL" id="CAJJDO010000018">
    <property type="protein sequence ID" value="CAD8149124.1"/>
    <property type="molecule type" value="Genomic_DNA"/>
</dbReference>
<comment type="caution">
    <text evidence="6">The sequence shown here is derived from an EMBL/GenBank/DDBJ whole genome shotgun (WGS) entry which is preliminary data.</text>
</comment>